<name>A0A5L4JB77_CAMLA</name>
<dbReference type="RefSeq" id="WP_081352031.1">
    <property type="nucleotide sequence ID" value="NZ_CBCUZC010000007.1"/>
</dbReference>
<accession>A0A5L4JB77</accession>
<dbReference type="EC" id="5.4.99.27" evidence="4"/>
<dbReference type="OrthoDB" id="1550679at2"/>
<dbReference type="NCBIfam" id="TIGR00094">
    <property type="entry name" value="tRNA_TruD_broad"/>
    <property type="match status" value="1"/>
</dbReference>
<keyword evidence="3 4" id="KW-0413">Isomerase</keyword>
<comment type="similarity">
    <text evidence="1 4">Belongs to the pseudouridine synthase TruD family.</text>
</comment>
<feature type="active site" description="Nucleophile" evidence="4">
    <location>
        <position position="85"/>
    </location>
</feature>
<protein>
    <recommendedName>
        <fullName evidence="4">tRNA pseudouridine synthase D</fullName>
        <ecNumber evidence="4">5.4.99.27</ecNumber>
    </recommendedName>
    <alternativeName>
        <fullName evidence="4">tRNA pseudouridine(13) synthase</fullName>
    </alternativeName>
    <alternativeName>
        <fullName evidence="4">tRNA pseudouridylate synthase D</fullName>
    </alternativeName>
    <alternativeName>
        <fullName evidence="4">tRNA-uridine isomerase D</fullName>
    </alternativeName>
</protein>
<dbReference type="Proteomes" id="UP000405656">
    <property type="component" value="Unassembled WGS sequence"/>
</dbReference>
<dbReference type="PANTHER" id="PTHR47811">
    <property type="entry name" value="TRNA PSEUDOURIDINE SYNTHASE D"/>
    <property type="match status" value="1"/>
</dbReference>
<sequence>MNTMEKNIIFKPLYALKHSPINVYFSKNSNDFVVREKPLYEFSGKGEHLILHIQKKDLSTSEALRILSEQSGVKMRDFGYCGLKDKQGLTTQYISMPKKFEENLKNFKHEKMKILESFVHDNKLRIGHLKGNSFFIRLKKVLKVDALKIEQAFKNIQEQGFANYFGYQRFGKFQDNFSQGLEILKGKNIKNKKMQEFLISAFQSELFNKYLSKRVEISHFINDFSEKEISQIYALDKEEIKSLKNQKQFFKLLKGEVLGHYPFGKCFLCEDLINEVERFNQKDISAMGLLLGERAYESKNDTFARKIEDEIFSNFYEYKTKMQGSRRFLWSYMQDCKCFYDEEKAHFTLEFFLQKGSYATVILEEILHTDIFEQNHNI</sequence>
<comment type="caution">
    <text evidence="5">The sequence shown here is derived from an EMBL/GenBank/DDBJ whole genome shotgun (WGS) entry which is preliminary data.</text>
</comment>
<comment type="catalytic activity">
    <reaction evidence="4">
        <text>uridine(13) in tRNA = pseudouridine(13) in tRNA</text>
        <dbReference type="Rhea" id="RHEA:42540"/>
        <dbReference type="Rhea" id="RHEA-COMP:10105"/>
        <dbReference type="Rhea" id="RHEA-COMP:10106"/>
        <dbReference type="ChEBI" id="CHEBI:65314"/>
        <dbReference type="ChEBI" id="CHEBI:65315"/>
        <dbReference type="EC" id="5.4.99.27"/>
    </reaction>
</comment>
<dbReference type="PANTHER" id="PTHR47811:SF1">
    <property type="entry name" value="TRNA PSEUDOURIDINE SYNTHASE D"/>
    <property type="match status" value="1"/>
</dbReference>
<dbReference type="SUPFAM" id="SSF55120">
    <property type="entry name" value="Pseudouridine synthase"/>
    <property type="match status" value="1"/>
</dbReference>
<dbReference type="NCBIfam" id="NF002154">
    <property type="entry name" value="PRK00984.1-3"/>
    <property type="match status" value="1"/>
</dbReference>
<organism evidence="5 6">
    <name type="scientific">Campylobacter lari</name>
    <dbReference type="NCBI Taxonomy" id="201"/>
    <lineage>
        <taxon>Bacteria</taxon>
        <taxon>Pseudomonadati</taxon>
        <taxon>Campylobacterota</taxon>
        <taxon>Epsilonproteobacteria</taxon>
        <taxon>Campylobacterales</taxon>
        <taxon>Campylobacteraceae</taxon>
        <taxon>Campylobacter</taxon>
    </lineage>
</organism>
<dbReference type="GO" id="GO:0003723">
    <property type="term" value="F:RNA binding"/>
    <property type="evidence" value="ECO:0007669"/>
    <property type="project" value="InterPro"/>
</dbReference>
<dbReference type="InterPro" id="IPR050170">
    <property type="entry name" value="TruD_pseudoU_synthase"/>
</dbReference>
<proteinExistence type="inferred from homology"/>
<evidence type="ECO:0000256" key="2">
    <source>
        <dbReference type="ARBA" id="ARBA00022694"/>
    </source>
</evidence>
<dbReference type="InterPro" id="IPR011760">
    <property type="entry name" value="PsdUridine_synth_TruD_insert"/>
</dbReference>
<dbReference type="EMBL" id="AACCWZ010000011">
    <property type="protein sequence ID" value="EAK0451724.1"/>
    <property type="molecule type" value="Genomic_DNA"/>
</dbReference>
<keyword evidence="2 4" id="KW-0819">tRNA processing</keyword>
<evidence type="ECO:0000256" key="4">
    <source>
        <dbReference type="HAMAP-Rule" id="MF_01082"/>
    </source>
</evidence>
<dbReference type="GO" id="GO:0160150">
    <property type="term" value="F:tRNA pseudouridine(13) synthase activity"/>
    <property type="evidence" value="ECO:0007669"/>
    <property type="project" value="UniProtKB-EC"/>
</dbReference>
<dbReference type="GO" id="GO:0031119">
    <property type="term" value="P:tRNA pseudouridine synthesis"/>
    <property type="evidence" value="ECO:0007669"/>
    <property type="project" value="UniProtKB-UniRule"/>
</dbReference>
<dbReference type="InterPro" id="IPR020103">
    <property type="entry name" value="PsdUridine_synth_cat_dom_sf"/>
</dbReference>
<dbReference type="HAMAP" id="MF_01082">
    <property type="entry name" value="TruD"/>
    <property type="match status" value="1"/>
</dbReference>
<dbReference type="AlphaFoldDB" id="A0A5L4JB77"/>
<dbReference type="InterPro" id="IPR001656">
    <property type="entry name" value="PsdUridine_synth_TruD"/>
</dbReference>
<dbReference type="PROSITE" id="PS01268">
    <property type="entry name" value="UPF0024"/>
    <property type="match status" value="1"/>
</dbReference>
<dbReference type="InterPro" id="IPR042214">
    <property type="entry name" value="TruD_catalytic"/>
</dbReference>
<dbReference type="PROSITE" id="PS50984">
    <property type="entry name" value="TRUD"/>
    <property type="match status" value="1"/>
</dbReference>
<gene>
    <name evidence="4 5" type="primary">truD</name>
    <name evidence="5" type="ORF">YZ36_07045</name>
</gene>
<dbReference type="InterPro" id="IPR020119">
    <property type="entry name" value="PsdUridine_synth_TruD_CS"/>
</dbReference>
<evidence type="ECO:0000256" key="1">
    <source>
        <dbReference type="ARBA" id="ARBA00007953"/>
    </source>
</evidence>
<evidence type="ECO:0000313" key="5">
    <source>
        <dbReference type="EMBL" id="EAK0451724.1"/>
    </source>
</evidence>
<evidence type="ECO:0000256" key="3">
    <source>
        <dbReference type="ARBA" id="ARBA00023235"/>
    </source>
</evidence>
<comment type="function">
    <text evidence="4">Responsible for synthesis of pseudouridine from uracil-13 in transfer RNAs.</text>
</comment>
<dbReference type="Gene3D" id="3.30.2350.20">
    <property type="entry name" value="TruD, catalytic domain"/>
    <property type="match status" value="1"/>
</dbReference>
<dbReference type="GO" id="GO:0005829">
    <property type="term" value="C:cytosol"/>
    <property type="evidence" value="ECO:0007669"/>
    <property type="project" value="TreeGrafter"/>
</dbReference>
<dbReference type="Pfam" id="PF01142">
    <property type="entry name" value="TruD"/>
    <property type="match status" value="2"/>
</dbReference>
<reference evidence="5 6" key="1">
    <citation type="submission" date="2018-05" db="EMBL/GenBank/DDBJ databases">
        <authorList>
            <consortium name="PulseNet: The National Subtyping Network for Foodborne Disease Surveillance"/>
            <person name="Tarr C.L."/>
            <person name="Trees E."/>
            <person name="Katz L.S."/>
            <person name="Carleton-Romer H.A."/>
            <person name="Stroika S."/>
            <person name="Kucerova Z."/>
            <person name="Roache K.F."/>
            <person name="Sabol A.L."/>
            <person name="Besser J."/>
            <person name="Gerner-Smidt P."/>
        </authorList>
    </citation>
    <scope>NUCLEOTIDE SEQUENCE [LARGE SCALE GENOMIC DNA]</scope>
    <source>
        <strain evidence="5 6">20110455</strain>
    </source>
</reference>
<evidence type="ECO:0000313" key="6">
    <source>
        <dbReference type="Proteomes" id="UP000405656"/>
    </source>
</evidence>